<dbReference type="InterPro" id="IPR005554">
    <property type="entry name" value="NOL6/Upt22"/>
</dbReference>
<evidence type="ECO:0000313" key="5">
    <source>
        <dbReference type="Proteomes" id="UP001140949"/>
    </source>
</evidence>
<comment type="subcellular location">
    <subcellularLocation>
        <location evidence="1">Nucleus</location>
        <location evidence="1">Nucleolus</location>
    </subcellularLocation>
</comment>
<dbReference type="PANTHER" id="PTHR17972:SF0">
    <property type="entry name" value="NUCLEOLAR PROTEIN 6"/>
    <property type="match status" value="1"/>
</dbReference>
<dbReference type="PANTHER" id="PTHR17972">
    <property type="entry name" value="NUCLEOLAR RNA-ASSOCIATED PROTEIN"/>
    <property type="match status" value="1"/>
</dbReference>
<comment type="similarity">
    <text evidence="1">Belongs to the NRAP family.</text>
</comment>
<dbReference type="AlphaFoldDB" id="A0AAX6H9I1"/>
<organism evidence="4 5">
    <name type="scientific">Iris pallida</name>
    <name type="common">Sweet iris</name>
    <dbReference type="NCBI Taxonomy" id="29817"/>
    <lineage>
        <taxon>Eukaryota</taxon>
        <taxon>Viridiplantae</taxon>
        <taxon>Streptophyta</taxon>
        <taxon>Embryophyta</taxon>
        <taxon>Tracheophyta</taxon>
        <taxon>Spermatophyta</taxon>
        <taxon>Magnoliopsida</taxon>
        <taxon>Liliopsida</taxon>
        <taxon>Asparagales</taxon>
        <taxon>Iridaceae</taxon>
        <taxon>Iridoideae</taxon>
        <taxon>Irideae</taxon>
        <taxon>Iris</taxon>
    </lineage>
</organism>
<evidence type="ECO:0000256" key="1">
    <source>
        <dbReference type="RuleBase" id="RU364032"/>
    </source>
</evidence>
<dbReference type="InterPro" id="IPR035369">
    <property type="entry name" value="Nrap_D4"/>
</dbReference>
<proteinExistence type="inferred from homology"/>
<dbReference type="InterPro" id="IPR035370">
    <property type="entry name" value="Nrap_D5"/>
</dbReference>
<evidence type="ECO:0000313" key="4">
    <source>
        <dbReference type="EMBL" id="KAJ6837384.1"/>
    </source>
</evidence>
<evidence type="ECO:0000259" key="2">
    <source>
        <dbReference type="Pfam" id="PF17405"/>
    </source>
</evidence>
<dbReference type="GO" id="GO:0032545">
    <property type="term" value="C:CURI complex"/>
    <property type="evidence" value="ECO:0007669"/>
    <property type="project" value="TreeGrafter"/>
</dbReference>
<keyword evidence="5" id="KW-1185">Reference proteome</keyword>
<dbReference type="GO" id="GO:0032040">
    <property type="term" value="C:small-subunit processome"/>
    <property type="evidence" value="ECO:0007669"/>
    <property type="project" value="TreeGrafter"/>
</dbReference>
<dbReference type="GO" id="GO:0006364">
    <property type="term" value="P:rRNA processing"/>
    <property type="evidence" value="ECO:0007669"/>
    <property type="project" value="TreeGrafter"/>
</dbReference>
<name>A0AAX6H9I1_IRIPA</name>
<keyword evidence="1" id="KW-0694">RNA-binding</keyword>
<dbReference type="GO" id="GO:0034456">
    <property type="term" value="C:UTP-C complex"/>
    <property type="evidence" value="ECO:0007669"/>
    <property type="project" value="TreeGrafter"/>
</dbReference>
<accession>A0AAX6H9I1</accession>
<gene>
    <name evidence="4" type="ORF">M6B38_120565</name>
</gene>
<dbReference type="Pfam" id="PF17405">
    <property type="entry name" value="Nrap_D4"/>
    <property type="match status" value="1"/>
</dbReference>
<feature type="domain" description="Nrap protein" evidence="3">
    <location>
        <begin position="265"/>
        <end position="415"/>
    </location>
</feature>
<comment type="caution">
    <text evidence="4">The sequence shown here is derived from an EMBL/GenBank/DDBJ whole genome shotgun (WGS) entry which is preliminary data.</text>
</comment>
<dbReference type="GO" id="GO:0006409">
    <property type="term" value="P:tRNA export from nucleus"/>
    <property type="evidence" value="ECO:0007669"/>
    <property type="project" value="TreeGrafter"/>
</dbReference>
<feature type="domain" description="Nrap protein" evidence="2">
    <location>
        <begin position="94"/>
        <end position="245"/>
    </location>
</feature>
<reference evidence="4" key="2">
    <citation type="submission" date="2023-04" db="EMBL/GenBank/DDBJ databases">
        <authorList>
            <person name="Bruccoleri R.E."/>
            <person name="Oakeley E.J."/>
            <person name="Faust A.-M."/>
            <person name="Dessus-Babus S."/>
            <person name="Altorfer M."/>
            <person name="Burckhardt D."/>
            <person name="Oertli M."/>
            <person name="Naumann U."/>
            <person name="Petersen F."/>
            <person name="Wong J."/>
        </authorList>
    </citation>
    <scope>NUCLEOTIDE SEQUENCE</scope>
    <source>
        <strain evidence="4">GSM-AAB239-AS_SAM_17_03QT</strain>
        <tissue evidence="4">Leaf</tissue>
    </source>
</reference>
<keyword evidence="1" id="KW-0539">Nucleus</keyword>
<dbReference type="Proteomes" id="UP001140949">
    <property type="component" value="Unassembled WGS sequence"/>
</dbReference>
<dbReference type="EMBL" id="JANAVB010011397">
    <property type="protein sequence ID" value="KAJ6837384.1"/>
    <property type="molecule type" value="Genomic_DNA"/>
</dbReference>
<dbReference type="GO" id="GO:0003723">
    <property type="term" value="F:RNA binding"/>
    <property type="evidence" value="ECO:0007669"/>
    <property type="project" value="UniProtKB-KW"/>
</dbReference>
<sequence>MSRAFDWLMLGQMRRTKRRLANSENFGVKNQNLDKPTCLLAVWECEPWERHLIIKRITEYVLMKHLSLAKEDMVHIVDQLDFCLHLGGKDPVSFSRNLFAAFEILSTRLHKLEEIPLKISSVQPLDPAFRHTSVFPPEPHPLAFEKGTDKRIPKFVATCLQPVEVMIQLEGSGNWPLDSVAIEKTKTAFLLKIGETLQKLWGTFCSATEDGVDILMSGYAFRLKILHERGLNLMVSQVKGTSSVDKELFLRSQHSSMINGLHGRYPLYGPVVRLAKRWVSAHLFSSFLKEEAIELVVAYLFLKPFPFHSPCSRVTGYLRFLRLLSNYDWTFAPLIVDINGDFTSKDEKEINETFILSRTRYGENGQDGEPAMFLATTYDKVSEAWTKFSPNKLVLKRIASYARSSADLLTNLILHGHSDSYTWECLVRTPLNNYDAIVLLHRDKLCYPQRLLFPTGVDHGKQVIQGKTSKEFYPYMAFGNALKSLEEAKTKLMVDFDPTNYFLEDLKARRVPRYLQGVV</sequence>
<dbReference type="Pfam" id="PF17406">
    <property type="entry name" value="Nrap_D5"/>
    <property type="match status" value="1"/>
</dbReference>
<reference evidence="4" key="1">
    <citation type="journal article" date="2023" name="GigaByte">
        <title>Genome assembly of the bearded iris, Iris pallida Lam.</title>
        <authorList>
            <person name="Bruccoleri R.E."/>
            <person name="Oakeley E.J."/>
            <person name="Faust A.M.E."/>
            <person name="Altorfer M."/>
            <person name="Dessus-Babus S."/>
            <person name="Burckhardt D."/>
            <person name="Oertli M."/>
            <person name="Naumann U."/>
            <person name="Petersen F."/>
            <person name="Wong J."/>
        </authorList>
    </citation>
    <scope>NUCLEOTIDE SEQUENCE</scope>
    <source>
        <strain evidence="4">GSM-AAB239-AS_SAM_17_03QT</strain>
    </source>
</reference>
<evidence type="ECO:0000259" key="3">
    <source>
        <dbReference type="Pfam" id="PF17406"/>
    </source>
</evidence>
<protein>
    <submittedName>
        <fullName evidence="4">Nucleolar protein 6</fullName>
    </submittedName>
</protein>